<dbReference type="GO" id="GO:0009306">
    <property type="term" value="P:protein secretion"/>
    <property type="evidence" value="ECO:0007669"/>
    <property type="project" value="UniProtKB-UniRule"/>
</dbReference>
<keyword evidence="6 9" id="KW-1133">Transmembrane helix</keyword>
<dbReference type="InterPro" id="IPR005807">
    <property type="entry name" value="SecE_bac"/>
</dbReference>
<keyword evidence="5 9" id="KW-0653">Protein transport</keyword>
<proteinExistence type="inferred from homology"/>
<organism evidence="10 11">
    <name type="scientific">candidate division WOR-1 bacterium RIFOXYB2_FULL_36_35</name>
    <dbReference type="NCBI Taxonomy" id="1802578"/>
    <lineage>
        <taxon>Bacteria</taxon>
        <taxon>Bacillati</taxon>
        <taxon>Saganbacteria</taxon>
    </lineage>
</organism>
<evidence type="ECO:0000313" key="10">
    <source>
        <dbReference type="EMBL" id="OGC15541.1"/>
    </source>
</evidence>
<comment type="subunit">
    <text evidence="9">Component of the Sec protein translocase complex. Heterotrimer consisting of SecY, SecE and SecG subunits. The heterotrimers can form oligomers, although 1 heterotrimer is thought to be able to translocate proteins. Interacts with the ribosome. Interacts with SecDF, and other proteins may be involved. Interacts with SecA.</text>
</comment>
<evidence type="ECO:0000256" key="2">
    <source>
        <dbReference type="ARBA" id="ARBA00022448"/>
    </source>
</evidence>
<evidence type="ECO:0000256" key="3">
    <source>
        <dbReference type="ARBA" id="ARBA00022475"/>
    </source>
</evidence>
<accession>A0A1F4S530</accession>
<dbReference type="HAMAP" id="MF_00422">
    <property type="entry name" value="SecE"/>
    <property type="match status" value="1"/>
</dbReference>
<dbReference type="AlphaFoldDB" id="A0A1F4S530"/>
<comment type="function">
    <text evidence="9">Essential subunit of the Sec protein translocation channel SecYEG. Clamps together the 2 halves of SecY. May contact the channel plug during translocation.</text>
</comment>
<evidence type="ECO:0000256" key="9">
    <source>
        <dbReference type="HAMAP-Rule" id="MF_00422"/>
    </source>
</evidence>
<name>A0A1F4S530_UNCSA</name>
<feature type="transmembrane region" description="Helical" evidence="9">
    <location>
        <begin position="46"/>
        <end position="68"/>
    </location>
</feature>
<dbReference type="GO" id="GO:0005886">
    <property type="term" value="C:plasma membrane"/>
    <property type="evidence" value="ECO:0007669"/>
    <property type="project" value="UniProtKB-SubCell"/>
</dbReference>
<evidence type="ECO:0000256" key="4">
    <source>
        <dbReference type="ARBA" id="ARBA00022692"/>
    </source>
</evidence>
<sequence length="84" mass="9542">MAGGNGKRFVKMSENNKKKNVVDVVKSYIKETQAEAKKVSWPSRQYVFTATLIIIVMVLVLSFVLSFLDYGLTNAILFLTRIRL</sequence>
<dbReference type="GO" id="GO:0008320">
    <property type="term" value="F:protein transmembrane transporter activity"/>
    <property type="evidence" value="ECO:0007669"/>
    <property type="project" value="UniProtKB-UniRule"/>
</dbReference>
<keyword evidence="2 9" id="KW-0813">Transport</keyword>
<dbReference type="GO" id="GO:0065002">
    <property type="term" value="P:intracellular protein transmembrane transport"/>
    <property type="evidence" value="ECO:0007669"/>
    <property type="project" value="UniProtKB-UniRule"/>
</dbReference>
<evidence type="ECO:0000256" key="7">
    <source>
        <dbReference type="ARBA" id="ARBA00023010"/>
    </source>
</evidence>
<dbReference type="InterPro" id="IPR038379">
    <property type="entry name" value="SecE_sf"/>
</dbReference>
<evidence type="ECO:0000256" key="1">
    <source>
        <dbReference type="ARBA" id="ARBA00004370"/>
    </source>
</evidence>
<dbReference type="NCBIfam" id="TIGR00964">
    <property type="entry name" value="secE_bact"/>
    <property type="match status" value="1"/>
</dbReference>
<dbReference type="EMBL" id="MEUA01000019">
    <property type="protein sequence ID" value="OGC15541.1"/>
    <property type="molecule type" value="Genomic_DNA"/>
</dbReference>
<dbReference type="PANTHER" id="PTHR33910:SF1">
    <property type="entry name" value="PROTEIN TRANSLOCASE SUBUNIT SECE"/>
    <property type="match status" value="1"/>
</dbReference>
<evidence type="ECO:0000256" key="8">
    <source>
        <dbReference type="ARBA" id="ARBA00023136"/>
    </source>
</evidence>
<comment type="similarity">
    <text evidence="9">Belongs to the SecE/SEC61-gamma family.</text>
</comment>
<dbReference type="GO" id="GO:0043952">
    <property type="term" value="P:protein transport by the Sec complex"/>
    <property type="evidence" value="ECO:0007669"/>
    <property type="project" value="UniProtKB-UniRule"/>
</dbReference>
<dbReference type="PANTHER" id="PTHR33910">
    <property type="entry name" value="PROTEIN TRANSLOCASE SUBUNIT SECE"/>
    <property type="match status" value="1"/>
</dbReference>
<evidence type="ECO:0000256" key="5">
    <source>
        <dbReference type="ARBA" id="ARBA00022927"/>
    </source>
</evidence>
<keyword evidence="8 9" id="KW-0472">Membrane</keyword>
<reference evidence="10 11" key="1">
    <citation type="journal article" date="2016" name="Nat. Commun.">
        <title>Thousands of microbial genomes shed light on interconnected biogeochemical processes in an aquifer system.</title>
        <authorList>
            <person name="Anantharaman K."/>
            <person name="Brown C.T."/>
            <person name="Hug L.A."/>
            <person name="Sharon I."/>
            <person name="Castelle C.J."/>
            <person name="Probst A.J."/>
            <person name="Thomas B.C."/>
            <person name="Singh A."/>
            <person name="Wilkins M.J."/>
            <person name="Karaoz U."/>
            <person name="Brodie E.L."/>
            <person name="Williams K.H."/>
            <person name="Hubbard S.S."/>
            <person name="Banfield J.F."/>
        </authorList>
    </citation>
    <scope>NUCLEOTIDE SEQUENCE [LARGE SCALE GENOMIC DNA]</scope>
</reference>
<keyword evidence="4 9" id="KW-0812">Transmembrane</keyword>
<gene>
    <name evidence="9" type="primary">secE</name>
    <name evidence="10" type="ORF">A2290_04050</name>
</gene>
<dbReference type="InterPro" id="IPR001901">
    <property type="entry name" value="Translocase_SecE/Sec61-g"/>
</dbReference>
<keyword evidence="7 9" id="KW-0811">Translocation</keyword>
<dbReference type="Gene3D" id="1.20.5.1030">
    <property type="entry name" value="Preprotein translocase secy subunit"/>
    <property type="match status" value="1"/>
</dbReference>
<dbReference type="Pfam" id="PF00584">
    <property type="entry name" value="SecE"/>
    <property type="match status" value="1"/>
</dbReference>
<evidence type="ECO:0000256" key="6">
    <source>
        <dbReference type="ARBA" id="ARBA00022989"/>
    </source>
</evidence>
<evidence type="ECO:0000313" key="11">
    <source>
        <dbReference type="Proteomes" id="UP000177905"/>
    </source>
</evidence>
<dbReference type="GO" id="GO:0006605">
    <property type="term" value="P:protein targeting"/>
    <property type="evidence" value="ECO:0007669"/>
    <property type="project" value="UniProtKB-UniRule"/>
</dbReference>
<protein>
    <recommendedName>
        <fullName evidence="9">Protein translocase subunit SecE</fullName>
    </recommendedName>
</protein>
<dbReference type="Proteomes" id="UP000177905">
    <property type="component" value="Unassembled WGS sequence"/>
</dbReference>
<comment type="subcellular location">
    <subcellularLocation>
        <location evidence="9">Cell membrane</location>
        <topology evidence="9">Single-pass membrane protein</topology>
    </subcellularLocation>
    <subcellularLocation>
        <location evidence="1">Membrane</location>
    </subcellularLocation>
</comment>
<keyword evidence="3 9" id="KW-1003">Cell membrane</keyword>
<comment type="caution">
    <text evidence="10">The sequence shown here is derived from an EMBL/GenBank/DDBJ whole genome shotgun (WGS) entry which is preliminary data.</text>
</comment>